<evidence type="ECO:0000313" key="2">
    <source>
        <dbReference type="EMBL" id="KAG0146126.1"/>
    </source>
</evidence>
<gene>
    <name evidence="2" type="ORF">CROQUDRAFT_93036</name>
</gene>
<proteinExistence type="predicted"/>
<accession>A0A9P6NFV4</accession>
<feature type="compositionally biased region" description="Polar residues" evidence="1">
    <location>
        <begin position="114"/>
        <end position="136"/>
    </location>
</feature>
<name>A0A9P6NFV4_9BASI</name>
<protein>
    <submittedName>
        <fullName evidence="2">Uncharacterized protein</fullName>
    </submittedName>
</protein>
<sequence length="136" mass="15243">MYGRIVKQMIWRQLRLHAYVNNDSFKSAGVVVQYTSDSRLPCHELLPSHMIQSVTAQAIVQKFQLLIILKNYHNNNPKKHTPTGLMAFGDTPNASGLELETRPPGPASHPLPHHQNQMRTEGQDPTSSARAPNQTP</sequence>
<reference evidence="2" key="1">
    <citation type="submission" date="2013-11" db="EMBL/GenBank/DDBJ databases">
        <title>Genome sequence of the fusiform rust pathogen reveals effectors for host alternation and coevolution with pine.</title>
        <authorList>
            <consortium name="DOE Joint Genome Institute"/>
            <person name="Smith K."/>
            <person name="Pendleton A."/>
            <person name="Kubisiak T."/>
            <person name="Anderson C."/>
            <person name="Salamov A."/>
            <person name="Aerts A."/>
            <person name="Riley R."/>
            <person name="Clum A."/>
            <person name="Lindquist E."/>
            <person name="Ence D."/>
            <person name="Campbell M."/>
            <person name="Kronenberg Z."/>
            <person name="Feau N."/>
            <person name="Dhillon B."/>
            <person name="Hamelin R."/>
            <person name="Burleigh J."/>
            <person name="Smith J."/>
            <person name="Yandell M."/>
            <person name="Nelson C."/>
            <person name="Grigoriev I."/>
            <person name="Davis J."/>
        </authorList>
    </citation>
    <scope>NUCLEOTIDE SEQUENCE</scope>
    <source>
        <strain evidence="2">G11</strain>
    </source>
</reference>
<dbReference type="AlphaFoldDB" id="A0A9P6NFV4"/>
<feature type="region of interest" description="Disordered" evidence="1">
    <location>
        <begin position="74"/>
        <end position="136"/>
    </location>
</feature>
<dbReference type="Proteomes" id="UP000886653">
    <property type="component" value="Unassembled WGS sequence"/>
</dbReference>
<evidence type="ECO:0000313" key="3">
    <source>
        <dbReference type="Proteomes" id="UP000886653"/>
    </source>
</evidence>
<organism evidence="2 3">
    <name type="scientific">Cronartium quercuum f. sp. fusiforme G11</name>
    <dbReference type="NCBI Taxonomy" id="708437"/>
    <lineage>
        <taxon>Eukaryota</taxon>
        <taxon>Fungi</taxon>
        <taxon>Dikarya</taxon>
        <taxon>Basidiomycota</taxon>
        <taxon>Pucciniomycotina</taxon>
        <taxon>Pucciniomycetes</taxon>
        <taxon>Pucciniales</taxon>
        <taxon>Coleosporiaceae</taxon>
        <taxon>Cronartium</taxon>
    </lineage>
</organism>
<evidence type="ECO:0000256" key="1">
    <source>
        <dbReference type="SAM" id="MobiDB-lite"/>
    </source>
</evidence>
<dbReference type="EMBL" id="MU167265">
    <property type="protein sequence ID" value="KAG0146126.1"/>
    <property type="molecule type" value="Genomic_DNA"/>
</dbReference>
<comment type="caution">
    <text evidence="2">The sequence shown here is derived from an EMBL/GenBank/DDBJ whole genome shotgun (WGS) entry which is preliminary data.</text>
</comment>
<keyword evidence="3" id="KW-1185">Reference proteome</keyword>